<dbReference type="InterPro" id="IPR013763">
    <property type="entry name" value="Cyclin-like_dom"/>
</dbReference>
<dbReference type="EMBL" id="JAXQNO010000001">
    <property type="protein sequence ID" value="KAK4804962.1"/>
    <property type="molecule type" value="Genomic_DNA"/>
</dbReference>
<dbReference type="PANTHER" id="PTHR31964">
    <property type="entry name" value="ADENINE NUCLEOTIDE ALPHA HYDROLASES-LIKE SUPERFAMILY PROTEIN"/>
    <property type="match status" value="1"/>
</dbReference>
<dbReference type="SUPFAM" id="SSF52402">
    <property type="entry name" value="Adenine nucleotide alpha hydrolases-like"/>
    <property type="match status" value="1"/>
</dbReference>
<dbReference type="InterPro" id="IPR023395">
    <property type="entry name" value="MCP_dom_sf"/>
</dbReference>
<name>A0AAN7RI88_TRANT</name>
<keyword evidence="4" id="KW-0812">Transmembrane</keyword>
<dbReference type="PROSITE" id="PS00292">
    <property type="entry name" value="CYCLINS"/>
    <property type="match status" value="1"/>
</dbReference>
<dbReference type="Proteomes" id="UP001346149">
    <property type="component" value="Unassembled WGS sequence"/>
</dbReference>
<keyword evidence="6" id="KW-0472">Membrane</keyword>
<evidence type="ECO:0000313" key="12">
    <source>
        <dbReference type="Proteomes" id="UP001346149"/>
    </source>
</evidence>
<dbReference type="GO" id="GO:0016020">
    <property type="term" value="C:membrane"/>
    <property type="evidence" value="ECO:0007669"/>
    <property type="project" value="UniProtKB-SubCell"/>
</dbReference>
<evidence type="ECO:0000256" key="8">
    <source>
        <dbReference type="RuleBase" id="RU000383"/>
    </source>
</evidence>
<evidence type="ECO:0000259" key="10">
    <source>
        <dbReference type="SMART" id="SM01332"/>
    </source>
</evidence>
<comment type="similarity">
    <text evidence="2">Belongs to the cyclin family. Cyclin D subfamily.</text>
</comment>
<evidence type="ECO:0000256" key="6">
    <source>
        <dbReference type="ARBA" id="ARBA00023136"/>
    </source>
</evidence>
<reference evidence="11 12" key="1">
    <citation type="journal article" date="2023" name="Hortic Res">
        <title>Pangenome of water caltrop reveals structural variations and asymmetric subgenome divergence after allopolyploidization.</title>
        <authorList>
            <person name="Zhang X."/>
            <person name="Chen Y."/>
            <person name="Wang L."/>
            <person name="Yuan Y."/>
            <person name="Fang M."/>
            <person name="Shi L."/>
            <person name="Lu R."/>
            <person name="Comes H.P."/>
            <person name="Ma Y."/>
            <person name="Chen Y."/>
            <person name="Huang G."/>
            <person name="Zhou Y."/>
            <person name="Zheng Z."/>
            <person name="Qiu Y."/>
        </authorList>
    </citation>
    <scope>NUCLEOTIDE SEQUENCE [LARGE SCALE GENOMIC DNA]</scope>
    <source>
        <strain evidence="11">F231</strain>
    </source>
</reference>
<keyword evidence="3" id="KW-0132">Cell division</keyword>
<dbReference type="FunFam" id="1.10.472.10:FF:000060">
    <property type="entry name" value="D6-type cyclin"/>
    <property type="match status" value="1"/>
</dbReference>
<dbReference type="Pfam" id="PF00134">
    <property type="entry name" value="Cyclin_N"/>
    <property type="match status" value="1"/>
</dbReference>
<evidence type="ECO:0000259" key="9">
    <source>
        <dbReference type="SMART" id="SM00385"/>
    </source>
</evidence>
<gene>
    <name evidence="11" type="ORF">SAY86_004779</name>
</gene>
<dbReference type="Pfam" id="PF00582">
    <property type="entry name" value="Usp"/>
    <property type="match status" value="1"/>
</dbReference>
<protein>
    <submittedName>
        <fullName evidence="11">Uncharacterized protein</fullName>
    </submittedName>
</protein>
<dbReference type="SUPFAM" id="SSF103506">
    <property type="entry name" value="Mitochondrial carrier"/>
    <property type="match status" value="1"/>
</dbReference>
<evidence type="ECO:0000256" key="5">
    <source>
        <dbReference type="ARBA" id="ARBA00023127"/>
    </source>
</evidence>
<dbReference type="Gene3D" id="3.40.50.620">
    <property type="entry name" value="HUPs"/>
    <property type="match status" value="1"/>
</dbReference>
<dbReference type="CDD" id="cd23659">
    <property type="entry name" value="USP_At3g01520-like"/>
    <property type="match status" value="1"/>
</dbReference>
<dbReference type="SUPFAM" id="SSF47954">
    <property type="entry name" value="Cyclin-like"/>
    <property type="match status" value="2"/>
</dbReference>
<dbReference type="InterPro" id="IPR006671">
    <property type="entry name" value="Cyclin_N"/>
</dbReference>
<proteinExistence type="inferred from homology"/>
<dbReference type="AlphaFoldDB" id="A0AAN7RI88"/>
<organism evidence="11 12">
    <name type="scientific">Trapa natans</name>
    <name type="common">Water chestnut</name>
    <dbReference type="NCBI Taxonomy" id="22666"/>
    <lineage>
        <taxon>Eukaryota</taxon>
        <taxon>Viridiplantae</taxon>
        <taxon>Streptophyta</taxon>
        <taxon>Embryophyta</taxon>
        <taxon>Tracheophyta</taxon>
        <taxon>Spermatophyta</taxon>
        <taxon>Magnoliopsida</taxon>
        <taxon>eudicotyledons</taxon>
        <taxon>Gunneridae</taxon>
        <taxon>Pentapetalae</taxon>
        <taxon>rosids</taxon>
        <taxon>malvids</taxon>
        <taxon>Myrtales</taxon>
        <taxon>Lythraceae</taxon>
        <taxon>Trapa</taxon>
    </lineage>
</organism>
<dbReference type="Gene3D" id="1.50.40.10">
    <property type="entry name" value="Mitochondrial carrier domain"/>
    <property type="match status" value="1"/>
</dbReference>
<dbReference type="Pfam" id="PF02984">
    <property type="entry name" value="Cyclin_C"/>
    <property type="match status" value="1"/>
</dbReference>
<accession>A0AAN7RI88</accession>
<keyword evidence="5 8" id="KW-0195">Cyclin</keyword>
<dbReference type="SMART" id="SM01332">
    <property type="entry name" value="Cyclin_C"/>
    <property type="match status" value="1"/>
</dbReference>
<evidence type="ECO:0000313" key="11">
    <source>
        <dbReference type="EMBL" id="KAK4804962.1"/>
    </source>
</evidence>
<dbReference type="CDD" id="cd20544">
    <property type="entry name" value="CYCLIN_AtCycD-like_rpt2"/>
    <property type="match status" value="1"/>
</dbReference>
<sequence>MAGSNLRCVIVAVDGSEESMDALRWALDNLKIRPSTEGSPMSLVILHVQSPPSIAVGLNPGVIPFGGPSSLEVPAFAAAIEAHQKRITQAIFDQAMKICAEKNANVITQVVIGDPKEKICEVAENLHADLLVMGCRAFGPIKRMFLGSVRMQFQGEPVLGPALQPAFISSAAAAHSPSPLPRPGPISVGVGIMRVEGVAALFSSVSATVLRQTLYSATRMGLSVADAIASTSKQDGVASLWLGSSLTMNLAMIVTASQLATYQVNKATQGNGLMADGLGTHVTGSCTVGFVADVASNPVDVIKTRVMNMKVEPGTAPPYGQGTRLCLEDREGRGDVGPTQGIHPPPSPGMAPSRCNTVILKKKKRTKGAKPPPLGLVRTSLEAREDLVGSTQNKVSLSADPLPCPGDLCAFSGFICLEDKDSVFLFDDKESPRVLDSFDATWNSQGNSFDDSGEGSEVLPEMVLDVEELTMLLKKESIYMPDGDYGNRFRTGDLDIGGRRDAIDWIKKVHAHFRFGPLSAYISINCFDRFLSAYELPKGQPWITQLLAVACLSLAAKLEEVEVPLSVDLQVDGSKYVFDAITVKRMELLVMNTLNWRMRAVTPFSFVDHFLSEINGDKVPRRTSILKSIQVISSSIEVIEFLEFKPSDIAAAVAISVEEESRAVEREKTVLILSQYVEKERVLKCIRLIHDLKLTGASTKGVSMTSVPESPNGVLDASCLSNKSDETAYGLCADCSHENTEQTARPMIDR</sequence>
<dbReference type="InterPro" id="IPR006016">
    <property type="entry name" value="UspA"/>
</dbReference>
<feature type="domain" description="Cyclin C-terminal" evidence="10">
    <location>
        <begin position="601"/>
        <end position="723"/>
    </location>
</feature>
<comment type="caution">
    <text evidence="11">The sequence shown here is derived from an EMBL/GenBank/DDBJ whole genome shotgun (WGS) entry which is preliminary data.</text>
</comment>
<dbReference type="SMART" id="SM00385">
    <property type="entry name" value="CYCLIN"/>
    <property type="match status" value="1"/>
</dbReference>
<dbReference type="CDD" id="cd20543">
    <property type="entry name" value="CYCLIN_AtCycD-like_rpt1"/>
    <property type="match status" value="1"/>
</dbReference>
<dbReference type="Gene3D" id="1.10.472.10">
    <property type="entry name" value="Cyclin-like"/>
    <property type="match status" value="2"/>
</dbReference>
<feature type="domain" description="Cyclin-like" evidence="9">
    <location>
        <begin position="504"/>
        <end position="592"/>
    </location>
</feature>
<evidence type="ECO:0000256" key="4">
    <source>
        <dbReference type="ARBA" id="ARBA00022692"/>
    </source>
</evidence>
<comment type="subcellular location">
    <subcellularLocation>
        <location evidence="1">Membrane</location>
    </subcellularLocation>
</comment>
<evidence type="ECO:0000256" key="7">
    <source>
        <dbReference type="ARBA" id="ARBA00023306"/>
    </source>
</evidence>
<dbReference type="GO" id="GO:0051301">
    <property type="term" value="P:cell division"/>
    <property type="evidence" value="ECO:0007669"/>
    <property type="project" value="UniProtKB-KW"/>
</dbReference>
<dbReference type="InterPro" id="IPR014729">
    <property type="entry name" value="Rossmann-like_a/b/a_fold"/>
</dbReference>
<dbReference type="FunFam" id="1.10.472.10:FF:000040">
    <property type="entry name" value="D6-type cyclin"/>
    <property type="match status" value="1"/>
</dbReference>
<evidence type="ECO:0000256" key="2">
    <source>
        <dbReference type="ARBA" id="ARBA00009065"/>
    </source>
</evidence>
<keyword evidence="12" id="KW-1185">Reference proteome</keyword>
<dbReference type="InterPro" id="IPR004367">
    <property type="entry name" value="Cyclin_C-dom"/>
</dbReference>
<dbReference type="InterPro" id="IPR048258">
    <property type="entry name" value="Cyclins_cyclin-box"/>
</dbReference>
<evidence type="ECO:0000256" key="3">
    <source>
        <dbReference type="ARBA" id="ARBA00022618"/>
    </source>
</evidence>
<dbReference type="InterPro" id="IPR036915">
    <property type="entry name" value="Cyclin-like_sf"/>
</dbReference>
<dbReference type="PANTHER" id="PTHR31964:SF122">
    <property type="entry name" value="OS02G0760500 PROTEIN"/>
    <property type="match status" value="1"/>
</dbReference>
<keyword evidence="7" id="KW-0131">Cell cycle</keyword>
<evidence type="ECO:0000256" key="1">
    <source>
        <dbReference type="ARBA" id="ARBA00004370"/>
    </source>
</evidence>